<gene>
    <name evidence="1" type="ORF">CGZ75_04285</name>
</gene>
<dbReference type="Proteomes" id="UP000215145">
    <property type="component" value="Unassembled WGS sequence"/>
</dbReference>
<name>A0A229P1U8_9BACL</name>
<sequence length="152" mass="17429">MKPGMILVLFILLVVVTSIFRSSLNDRDLQNDDLVTQGSIGFNVYNETSEYILRATKLEGSFEYPTPPLHAIYPNGYMHFEVETSFFSSREATVSYSIFTNTRIEQNVGIIIIIMRTANYTPKTRISDFRVYSDEVSLDYENGNTWVTVKND</sequence>
<dbReference type="EMBL" id="NMUQ01000001">
    <property type="protein sequence ID" value="OXM15934.1"/>
    <property type="molecule type" value="Genomic_DNA"/>
</dbReference>
<reference evidence="1 2" key="1">
    <citation type="submission" date="2017-07" db="EMBL/GenBank/DDBJ databases">
        <title>Paenibacillus herberti R33 genome sequencing and assembly.</title>
        <authorList>
            <person name="Su W."/>
        </authorList>
    </citation>
    <scope>NUCLEOTIDE SEQUENCE [LARGE SCALE GENOMIC DNA]</scope>
    <source>
        <strain evidence="1 2">R33</strain>
    </source>
</reference>
<proteinExistence type="predicted"/>
<evidence type="ECO:0000313" key="2">
    <source>
        <dbReference type="Proteomes" id="UP000215145"/>
    </source>
</evidence>
<protein>
    <submittedName>
        <fullName evidence="1">Uncharacterized protein</fullName>
    </submittedName>
</protein>
<dbReference type="AlphaFoldDB" id="A0A229P1U8"/>
<dbReference type="RefSeq" id="WP_089523022.1">
    <property type="nucleotide sequence ID" value="NZ_NMUQ01000001.1"/>
</dbReference>
<keyword evidence="2" id="KW-1185">Reference proteome</keyword>
<organism evidence="1 2">
    <name type="scientific">Paenibacillus herberti</name>
    <dbReference type="NCBI Taxonomy" id="1619309"/>
    <lineage>
        <taxon>Bacteria</taxon>
        <taxon>Bacillati</taxon>
        <taxon>Bacillota</taxon>
        <taxon>Bacilli</taxon>
        <taxon>Bacillales</taxon>
        <taxon>Paenibacillaceae</taxon>
        <taxon>Paenibacillus</taxon>
    </lineage>
</organism>
<evidence type="ECO:0000313" key="1">
    <source>
        <dbReference type="EMBL" id="OXM15934.1"/>
    </source>
</evidence>
<comment type="caution">
    <text evidence="1">The sequence shown here is derived from an EMBL/GenBank/DDBJ whole genome shotgun (WGS) entry which is preliminary data.</text>
</comment>
<accession>A0A229P1U8</accession>
<dbReference type="OrthoDB" id="9865785at2"/>